<evidence type="ECO:0000313" key="2">
    <source>
        <dbReference type="Proteomes" id="UP000261739"/>
    </source>
</evidence>
<accession>A0A3D4T249</accession>
<gene>
    <name evidence="1" type="ORF">DIW82_12725</name>
</gene>
<proteinExistence type="predicted"/>
<dbReference type="Proteomes" id="UP000261739">
    <property type="component" value="Unassembled WGS sequence"/>
</dbReference>
<name>A0A3D4T249_9CORY</name>
<organism evidence="1 2">
    <name type="scientific">Corynebacterium nuruki</name>
    <dbReference type="NCBI Taxonomy" id="1032851"/>
    <lineage>
        <taxon>Bacteria</taxon>
        <taxon>Bacillati</taxon>
        <taxon>Actinomycetota</taxon>
        <taxon>Actinomycetes</taxon>
        <taxon>Mycobacteriales</taxon>
        <taxon>Corynebacteriaceae</taxon>
        <taxon>Corynebacterium</taxon>
    </lineage>
</organism>
<reference evidence="1 2" key="1">
    <citation type="journal article" date="2018" name="Nat. Biotechnol.">
        <title>A standardized bacterial taxonomy based on genome phylogeny substantially revises the tree of life.</title>
        <authorList>
            <person name="Parks D.H."/>
            <person name="Chuvochina M."/>
            <person name="Waite D.W."/>
            <person name="Rinke C."/>
            <person name="Skarshewski A."/>
            <person name="Chaumeil P.A."/>
            <person name="Hugenholtz P."/>
        </authorList>
    </citation>
    <scope>NUCLEOTIDE SEQUENCE [LARGE SCALE GENOMIC DNA]</scope>
    <source>
        <strain evidence="1">UBA11247</strain>
    </source>
</reference>
<dbReference type="STRING" id="863239.GCA_000213935_02297"/>
<sequence>MTRLAWWEDIRTTHSDLHAALAAASRRTRDVDEDVGVVPPLSLPRSAVDGGLLMETAAMGVTVGGPYLRSHSRGWEIAPGKTLDMRAFLGRRHELTDLVAEVMPGADRLMVHVTGPWTFGASVEYHGHPLCFDRPAFRDVALALGEGVREFCDAVGASVVHVHERRLPEVTSRLEGATEFETMSVDREIAVNVERRFLDQVRGADGAQVGADGADEATAGDDADGGDAARVIALDAGCMYPDLVHTGADVLVADELDDDVARLIDGGSSVAWRVYGDRSSEDIAHAVMRTWRQWTFDGASPEPQIDLVACSAGDGAGVLTPNAAAELARTVRGAAALLHRN</sequence>
<dbReference type="AlphaFoldDB" id="A0A3D4T249"/>
<dbReference type="EMBL" id="DQID01000324">
    <property type="protein sequence ID" value="HCT15609.1"/>
    <property type="molecule type" value="Genomic_DNA"/>
</dbReference>
<evidence type="ECO:0008006" key="3">
    <source>
        <dbReference type="Google" id="ProtNLM"/>
    </source>
</evidence>
<evidence type="ECO:0000313" key="1">
    <source>
        <dbReference type="EMBL" id="HCT15609.1"/>
    </source>
</evidence>
<dbReference type="RefSeq" id="WP_010119207.1">
    <property type="nucleotide sequence ID" value="NZ_DAITTW010000018.1"/>
</dbReference>
<comment type="caution">
    <text evidence="1">The sequence shown here is derived from an EMBL/GenBank/DDBJ whole genome shotgun (WGS) entry which is preliminary data.</text>
</comment>
<protein>
    <recommendedName>
        <fullName evidence="3">Methionine synthase</fullName>
    </recommendedName>
</protein>